<evidence type="ECO:0000259" key="2">
    <source>
        <dbReference type="Pfam" id="PF12089"/>
    </source>
</evidence>
<keyword evidence="1" id="KW-0812">Transmembrane</keyword>
<dbReference type="OrthoDB" id="3240216at2"/>
<evidence type="ECO:0000313" key="3">
    <source>
        <dbReference type="EMBL" id="QBE48939.1"/>
    </source>
</evidence>
<dbReference type="EMBL" id="CP035806">
    <property type="protein sequence ID" value="QBE48939.1"/>
    <property type="molecule type" value="Genomic_DNA"/>
</dbReference>
<keyword evidence="1" id="KW-0472">Membrane</keyword>
<dbReference type="AlphaFoldDB" id="A0A4V0Z1M6"/>
<dbReference type="Pfam" id="PF12089">
    <property type="entry name" value="DUF3566"/>
    <property type="match status" value="1"/>
</dbReference>
<feature type="transmembrane region" description="Helical" evidence="1">
    <location>
        <begin position="37"/>
        <end position="60"/>
    </location>
</feature>
<name>A0A4V0Z1M6_9MICO</name>
<reference evidence="3 4" key="1">
    <citation type="submission" date="2019-02" db="EMBL/GenBank/DDBJ databases">
        <authorList>
            <person name="Sun L."/>
            <person name="Pan D."/>
            <person name="Wu X."/>
        </authorList>
    </citation>
    <scope>NUCLEOTIDE SEQUENCE [LARGE SCALE GENOMIC DNA]</scope>
    <source>
        <strain evidence="3 4">JW-1</strain>
    </source>
</reference>
<sequence length="135" mass="14571">MSNTVADKLAKKTRKKAPAKQVRLKLVYIDFWSAVKFSFLVSICFAIVSVVSTVLIYTVLTQTGVFAQVDTLFMDIVGEDNSLMKLIGFPQVFGFAVVVGILNTIVGTALGAVGSLVYNLLVRVLGGFQLGFTSN</sequence>
<dbReference type="RefSeq" id="WP_130110074.1">
    <property type="nucleotide sequence ID" value="NZ_CP035806.1"/>
</dbReference>
<feature type="domain" description="DUF3566" evidence="2">
    <location>
        <begin position="20"/>
        <end position="133"/>
    </location>
</feature>
<dbReference type="Proteomes" id="UP000289260">
    <property type="component" value="Chromosome"/>
</dbReference>
<keyword evidence="1" id="KW-1133">Transmembrane helix</keyword>
<evidence type="ECO:0000313" key="4">
    <source>
        <dbReference type="Proteomes" id="UP000289260"/>
    </source>
</evidence>
<dbReference type="InterPro" id="IPR021949">
    <property type="entry name" value="DUF3566_TM"/>
</dbReference>
<organism evidence="3 4">
    <name type="scientific">Leucobacter triazinivorans</name>
    <dbReference type="NCBI Taxonomy" id="1784719"/>
    <lineage>
        <taxon>Bacteria</taxon>
        <taxon>Bacillati</taxon>
        <taxon>Actinomycetota</taxon>
        <taxon>Actinomycetes</taxon>
        <taxon>Micrococcales</taxon>
        <taxon>Microbacteriaceae</taxon>
        <taxon>Leucobacter</taxon>
    </lineage>
</organism>
<accession>A0A4V0Z1M6</accession>
<dbReference type="KEGG" id="ltr:EVS81_08910"/>
<feature type="transmembrane region" description="Helical" evidence="1">
    <location>
        <begin position="92"/>
        <end position="118"/>
    </location>
</feature>
<gene>
    <name evidence="3" type="ORF">EVS81_08910</name>
</gene>
<proteinExistence type="predicted"/>
<keyword evidence="4" id="KW-1185">Reference proteome</keyword>
<evidence type="ECO:0000256" key="1">
    <source>
        <dbReference type="SAM" id="Phobius"/>
    </source>
</evidence>
<protein>
    <submittedName>
        <fullName evidence="3">DUF3566 domain-containing protein</fullName>
    </submittedName>
</protein>